<comment type="caution">
    <text evidence="2">The sequence shown here is derived from an EMBL/GenBank/DDBJ whole genome shotgun (WGS) entry which is preliminary data.</text>
</comment>
<proteinExistence type="predicted"/>
<evidence type="ECO:0000256" key="1">
    <source>
        <dbReference type="SAM" id="MobiDB-lite"/>
    </source>
</evidence>
<sequence>MRRLDPLPSQFGVPRPAAHRGPAAPTVRCWYEPLDGTSQALAHRYLAAYEHEEEAGVQPLRRDIHTHLGTAS</sequence>
<reference evidence="2" key="1">
    <citation type="journal article" date="2014" name="Int. J. Syst. Evol. Microbiol.">
        <title>Complete genome sequence of Corynebacterium casei LMG S-19264T (=DSM 44701T), isolated from a smear-ripened cheese.</title>
        <authorList>
            <consortium name="US DOE Joint Genome Institute (JGI-PGF)"/>
            <person name="Walter F."/>
            <person name="Albersmeier A."/>
            <person name="Kalinowski J."/>
            <person name="Ruckert C."/>
        </authorList>
    </citation>
    <scope>NUCLEOTIDE SEQUENCE</scope>
    <source>
        <strain evidence="2">CGMCC 4.7403</strain>
    </source>
</reference>
<feature type="compositionally biased region" description="Low complexity" evidence="1">
    <location>
        <begin position="14"/>
        <end position="23"/>
    </location>
</feature>
<organism evidence="2 3">
    <name type="scientific">Streptomyces capitiformicae</name>
    <dbReference type="NCBI Taxonomy" id="2014920"/>
    <lineage>
        <taxon>Bacteria</taxon>
        <taxon>Bacillati</taxon>
        <taxon>Actinomycetota</taxon>
        <taxon>Actinomycetes</taxon>
        <taxon>Kitasatosporales</taxon>
        <taxon>Streptomycetaceae</taxon>
        <taxon>Streptomyces</taxon>
    </lineage>
</organism>
<feature type="region of interest" description="Disordered" evidence="1">
    <location>
        <begin position="1"/>
        <end position="23"/>
    </location>
</feature>
<dbReference type="AlphaFoldDB" id="A0A919GNB9"/>
<gene>
    <name evidence="2" type="ORF">GCM10017771_26790</name>
</gene>
<dbReference type="RefSeq" id="WP_189782636.1">
    <property type="nucleotide sequence ID" value="NZ_BNAT01000007.1"/>
</dbReference>
<dbReference type="Proteomes" id="UP000603227">
    <property type="component" value="Unassembled WGS sequence"/>
</dbReference>
<reference evidence="2" key="2">
    <citation type="submission" date="2020-09" db="EMBL/GenBank/DDBJ databases">
        <authorList>
            <person name="Sun Q."/>
            <person name="Zhou Y."/>
        </authorList>
    </citation>
    <scope>NUCLEOTIDE SEQUENCE</scope>
    <source>
        <strain evidence="2">CGMCC 4.7403</strain>
    </source>
</reference>
<accession>A0A919GNB9</accession>
<evidence type="ECO:0000313" key="3">
    <source>
        <dbReference type="Proteomes" id="UP000603227"/>
    </source>
</evidence>
<dbReference type="EMBL" id="BNAT01000007">
    <property type="protein sequence ID" value="GHH87076.1"/>
    <property type="molecule type" value="Genomic_DNA"/>
</dbReference>
<protein>
    <submittedName>
        <fullName evidence="2">Uncharacterized protein</fullName>
    </submittedName>
</protein>
<name>A0A919GNB9_9ACTN</name>
<evidence type="ECO:0000313" key="2">
    <source>
        <dbReference type="EMBL" id="GHH87076.1"/>
    </source>
</evidence>
<keyword evidence="3" id="KW-1185">Reference proteome</keyword>